<comment type="caution">
    <text evidence="2">The sequence shown here is derived from an EMBL/GenBank/DDBJ whole genome shotgun (WGS) entry which is preliminary data.</text>
</comment>
<dbReference type="Proteomes" id="UP000828390">
    <property type="component" value="Unassembled WGS sequence"/>
</dbReference>
<reference evidence="2" key="1">
    <citation type="journal article" date="2019" name="bioRxiv">
        <title>The Genome of the Zebra Mussel, Dreissena polymorpha: A Resource for Invasive Species Research.</title>
        <authorList>
            <person name="McCartney M.A."/>
            <person name="Auch B."/>
            <person name="Kono T."/>
            <person name="Mallez S."/>
            <person name="Zhang Y."/>
            <person name="Obille A."/>
            <person name="Becker A."/>
            <person name="Abrahante J.E."/>
            <person name="Garbe J."/>
            <person name="Badalamenti J.P."/>
            <person name="Herman A."/>
            <person name="Mangelson H."/>
            <person name="Liachko I."/>
            <person name="Sullivan S."/>
            <person name="Sone E.D."/>
            <person name="Koren S."/>
            <person name="Silverstein K.A.T."/>
            <person name="Beckman K.B."/>
            <person name="Gohl D.M."/>
        </authorList>
    </citation>
    <scope>NUCLEOTIDE SEQUENCE</scope>
    <source>
        <strain evidence="2">Duluth1</strain>
        <tissue evidence="2">Whole animal</tissue>
    </source>
</reference>
<keyword evidence="3" id="KW-1185">Reference proteome</keyword>
<feature type="compositionally biased region" description="Polar residues" evidence="1">
    <location>
        <begin position="114"/>
        <end position="136"/>
    </location>
</feature>
<feature type="compositionally biased region" description="Polar residues" evidence="1">
    <location>
        <begin position="146"/>
        <end position="173"/>
    </location>
</feature>
<proteinExistence type="predicted"/>
<dbReference type="AlphaFoldDB" id="A0A9D4M992"/>
<sequence>MNNPTFKNDNEVICDFGCLLSGGDTINFAHYTTACWSGSHVSFDSYIICQATYYRLYYTDRLSSLYNANRGHCKTSELIQVIPINPSQPKSTQVNKSRPKSTHNDPKLNRPKSTKVNPSPSKSTQVEPSQPKSTHVNPKRPKIEVNPSQAKSTQSTQSIQDDPSQFKSTQSPK</sequence>
<evidence type="ECO:0000313" key="3">
    <source>
        <dbReference type="Proteomes" id="UP000828390"/>
    </source>
</evidence>
<organism evidence="2 3">
    <name type="scientific">Dreissena polymorpha</name>
    <name type="common">Zebra mussel</name>
    <name type="synonym">Mytilus polymorpha</name>
    <dbReference type="NCBI Taxonomy" id="45954"/>
    <lineage>
        <taxon>Eukaryota</taxon>
        <taxon>Metazoa</taxon>
        <taxon>Spiralia</taxon>
        <taxon>Lophotrochozoa</taxon>
        <taxon>Mollusca</taxon>
        <taxon>Bivalvia</taxon>
        <taxon>Autobranchia</taxon>
        <taxon>Heteroconchia</taxon>
        <taxon>Euheterodonta</taxon>
        <taxon>Imparidentia</taxon>
        <taxon>Neoheterodontei</taxon>
        <taxon>Myida</taxon>
        <taxon>Dreissenoidea</taxon>
        <taxon>Dreissenidae</taxon>
        <taxon>Dreissena</taxon>
    </lineage>
</organism>
<name>A0A9D4M992_DREPO</name>
<gene>
    <name evidence="2" type="ORF">DPMN_034758</name>
</gene>
<accession>A0A9D4M992</accession>
<evidence type="ECO:0000313" key="2">
    <source>
        <dbReference type="EMBL" id="KAH3871554.1"/>
    </source>
</evidence>
<protein>
    <submittedName>
        <fullName evidence="2">Uncharacterized protein</fullName>
    </submittedName>
</protein>
<feature type="compositionally biased region" description="Polar residues" evidence="1">
    <location>
        <begin position="85"/>
        <end position="96"/>
    </location>
</feature>
<evidence type="ECO:0000256" key="1">
    <source>
        <dbReference type="SAM" id="MobiDB-lite"/>
    </source>
</evidence>
<feature type="region of interest" description="Disordered" evidence="1">
    <location>
        <begin position="84"/>
        <end position="173"/>
    </location>
</feature>
<reference evidence="2" key="2">
    <citation type="submission" date="2020-11" db="EMBL/GenBank/DDBJ databases">
        <authorList>
            <person name="McCartney M.A."/>
            <person name="Auch B."/>
            <person name="Kono T."/>
            <person name="Mallez S."/>
            <person name="Becker A."/>
            <person name="Gohl D.M."/>
            <person name="Silverstein K.A.T."/>
            <person name="Koren S."/>
            <person name="Bechman K.B."/>
            <person name="Herman A."/>
            <person name="Abrahante J.E."/>
            <person name="Garbe J."/>
        </authorList>
    </citation>
    <scope>NUCLEOTIDE SEQUENCE</scope>
    <source>
        <strain evidence="2">Duluth1</strain>
        <tissue evidence="2">Whole animal</tissue>
    </source>
</reference>
<dbReference type="EMBL" id="JAIWYP010000002">
    <property type="protein sequence ID" value="KAH3871554.1"/>
    <property type="molecule type" value="Genomic_DNA"/>
</dbReference>